<comment type="caution">
    <text evidence="5">The sequence shown here is derived from an EMBL/GenBank/DDBJ whole genome shotgun (WGS) entry which is preliminary data.</text>
</comment>
<keyword evidence="6" id="KW-1185">Reference proteome</keyword>
<dbReference type="NCBIfam" id="TIGR00724">
    <property type="entry name" value="urea_amlyse_rel"/>
    <property type="match status" value="1"/>
</dbReference>
<evidence type="ECO:0000256" key="3">
    <source>
        <dbReference type="ARBA" id="ARBA00022840"/>
    </source>
</evidence>
<dbReference type="Proteomes" id="UP000287865">
    <property type="component" value="Unassembled WGS sequence"/>
</dbReference>
<reference evidence="5 6" key="1">
    <citation type="journal article" date="2018" name="Front. Microbiol.">
        <title>Genome-Based Analysis Reveals the Taxonomy and Diversity of the Family Idiomarinaceae.</title>
        <authorList>
            <person name="Liu Y."/>
            <person name="Lai Q."/>
            <person name="Shao Z."/>
        </authorList>
    </citation>
    <scope>NUCLEOTIDE SEQUENCE [LARGE SCALE GENOMIC DNA]</scope>
    <source>
        <strain evidence="5 6">CF12-14</strain>
    </source>
</reference>
<dbReference type="Gene3D" id="2.40.100.10">
    <property type="entry name" value="Cyclophilin-like"/>
    <property type="match status" value="1"/>
</dbReference>
<dbReference type="Pfam" id="PF02626">
    <property type="entry name" value="CT_A_B"/>
    <property type="match status" value="1"/>
</dbReference>
<dbReference type="InterPro" id="IPR003778">
    <property type="entry name" value="CT_A_B"/>
</dbReference>
<dbReference type="InterPro" id="IPR052708">
    <property type="entry name" value="PxpC"/>
</dbReference>
<dbReference type="EMBL" id="PIPK01000001">
    <property type="protein sequence ID" value="RUO28333.1"/>
    <property type="molecule type" value="Genomic_DNA"/>
</dbReference>
<gene>
    <name evidence="5" type="ORF">CWE07_00570</name>
</gene>
<evidence type="ECO:0000256" key="2">
    <source>
        <dbReference type="ARBA" id="ARBA00022801"/>
    </source>
</evidence>
<dbReference type="PANTHER" id="PTHR43309:SF4">
    <property type="entry name" value="CARBOXYLTRANSFERASE DOMAIN-CONTAINING PROTEIN"/>
    <property type="match status" value="1"/>
</dbReference>
<keyword evidence="1" id="KW-0547">Nucleotide-binding</keyword>
<proteinExistence type="predicted"/>
<evidence type="ECO:0000313" key="5">
    <source>
        <dbReference type="EMBL" id="RUO28333.1"/>
    </source>
</evidence>
<keyword evidence="2 5" id="KW-0378">Hydrolase</keyword>
<dbReference type="PANTHER" id="PTHR43309">
    <property type="entry name" value="5-OXOPROLINASE SUBUNIT C"/>
    <property type="match status" value="1"/>
</dbReference>
<accession>A0ABY0BVG8</accession>
<evidence type="ECO:0000313" key="6">
    <source>
        <dbReference type="Proteomes" id="UP000287865"/>
    </source>
</evidence>
<keyword evidence="3" id="KW-0067">ATP-binding</keyword>
<protein>
    <submittedName>
        <fullName evidence="5">Allophanate hydrolase</fullName>
    </submittedName>
</protein>
<dbReference type="InterPro" id="IPR029000">
    <property type="entry name" value="Cyclophilin-like_dom_sf"/>
</dbReference>
<name>A0ABY0BVG8_9GAMM</name>
<dbReference type="SUPFAM" id="SSF50891">
    <property type="entry name" value="Cyclophilin-like"/>
    <property type="match status" value="1"/>
</dbReference>
<evidence type="ECO:0000256" key="1">
    <source>
        <dbReference type="ARBA" id="ARBA00022741"/>
    </source>
</evidence>
<evidence type="ECO:0000259" key="4">
    <source>
        <dbReference type="SMART" id="SM00797"/>
    </source>
</evidence>
<dbReference type="GO" id="GO:0016787">
    <property type="term" value="F:hydrolase activity"/>
    <property type="evidence" value="ECO:0007669"/>
    <property type="project" value="UniProtKB-KW"/>
</dbReference>
<dbReference type="SMART" id="SM00797">
    <property type="entry name" value="AHS2"/>
    <property type="match status" value="1"/>
</dbReference>
<sequence>MEGSALMKEIATGFRVLKKGFFALVQDPGRFGYEHIGVTHGGPMDALAANWANRLLDNPASASVLEITAGGLELEARTNCMIALTGGDLNLTINGRPQVPWRSVWVCVGDKLKFGYPRLGFRAYLGVKGGFQVKPQLSSCATVPRDQLGGVHGNGEPLHEGDMLPVAMQHEEGIARQLPQRFMPDYSGALTIHIIPGYQQQKFSRSAWQQLLTQPFELDKRSDRMGARMQGEAITSPAIELLSEPLSYGAVQIPPDGQPIVMLNDRQTLGGYPKVGNILPLDGFALAQRQPGTRIYFKPIGLTTAQQQMRRYLRFFGL</sequence>
<organism evidence="5 6">
    <name type="scientific">Aliidiomarina maris</name>
    <dbReference type="NCBI Taxonomy" id="531312"/>
    <lineage>
        <taxon>Bacteria</taxon>
        <taxon>Pseudomonadati</taxon>
        <taxon>Pseudomonadota</taxon>
        <taxon>Gammaproteobacteria</taxon>
        <taxon>Alteromonadales</taxon>
        <taxon>Idiomarinaceae</taxon>
        <taxon>Aliidiomarina</taxon>
    </lineage>
</organism>
<feature type="domain" description="Carboxyltransferase" evidence="4">
    <location>
        <begin position="35"/>
        <end position="315"/>
    </location>
</feature>